<feature type="binding site" evidence="7 9">
    <location>
        <position position="72"/>
    </location>
    <ligand>
        <name>substrate</name>
    </ligand>
</feature>
<sequence length="143" mass="16449">MKKICIINGPNLDIIEKREAEYYGGKNFNDILTDLKNEFPQFNFDYFQSNIEGEICKKINNFGNDISGLIINPGGFTHNSVSIRDSLSLLKIPIIEVHLSNISNRENFRRINLTTSKTIGYISGFKEFSYYAACFLMKKYLID</sequence>
<comment type="pathway">
    <text evidence="2 7">Metabolic intermediate biosynthesis; chorismate biosynthesis; chorismate from D-erythrose 4-phosphate and phosphoenolpyruvate: step 3/7.</text>
</comment>
<dbReference type="InterPro" id="IPR036441">
    <property type="entry name" value="DHquinase_II_sf"/>
</dbReference>
<evidence type="ECO:0000256" key="10">
    <source>
        <dbReference type="PIRSR" id="PIRSR001399-3"/>
    </source>
</evidence>
<feature type="binding site" evidence="7 9">
    <location>
        <position position="78"/>
    </location>
    <ligand>
        <name>substrate</name>
    </ligand>
</feature>
<evidence type="ECO:0000256" key="1">
    <source>
        <dbReference type="ARBA" id="ARBA00001864"/>
    </source>
</evidence>
<comment type="subunit">
    <text evidence="4 7">Homododecamer.</text>
</comment>
<dbReference type="CDD" id="cd00466">
    <property type="entry name" value="DHQase_II"/>
    <property type="match status" value="1"/>
</dbReference>
<dbReference type="HAMAP" id="MF_00169">
    <property type="entry name" value="AroQ"/>
    <property type="match status" value="1"/>
</dbReference>
<dbReference type="PIRSF" id="PIRSF001399">
    <property type="entry name" value="DHquinase_II"/>
    <property type="match status" value="1"/>
</dbReference>
<dbReference type="GO" id="GO:0008652">
    <property type="term" value="P:amino acid biosynthetic process"/>
    <property type="evidence" value="ECO:0007669"/>
    <property type="project" value="UniProtKB-KW"/>
</dbReference>
<organism evidence="11 12">
    <name type="scientific">Stygiobacter electus</name>
    <dbReference type="NCBI Taxonomy" id="3032292"/>
    <lineage>
        <taxon>Bacteria</taxon>
        <taxon>Pseudomonadati</taxon>
        <taxon>Ignavibacteriota</taxon>
        <taxon>Ignavibacteria</taxon>
        <taxon>Ignavibacteriales</taxon>
        <taxon>Melioribacteraceae</taxon>
        <taxon>Stygiobacter</taxon>
    </lineage>
</organism>
<comment type="similarity">
    <text evidence="3 7">Belongs to the type-II 3-dehydroquinase family.</text>
</comment>
<evidence type="ECO:0000313" key="11">
    <source>
        <dbReference type="EMBL" id="MDF1611420.1"/>
    </source>
</evidence>
<accession>A0AAE3NZD9</accession>
<dbReference type="GO" id="GO:0009423">
    <property type="term" value="P:chorismate biosynthetic process"/>
    <property type="evidence" value="ECO:0007669"/>
    <property type="project" value="UniProtKB-UniRule"/>
</dbReference>
<evidence type="ECO:0000256" key="6">
    <source>
        <dbReference type="ARBA" id="ARBA00023239"/>
    </source>
</evidence>
<gene>
    <name evidence="7" type="primary">aroQ</name>
    <name evidence="11" type="ORF">P0M35_04600</name>
</gene>
<keyword evidence="7" id="KW-0028">Amino-acid biosynthesis</keyword>
<keyword evidence="12" id="KW-1185">Reference proteome</keyword>
<evidence type="ECO:0000256" key="8">
    <source>
        <dbReference type="PIRSR" id="PIRSR001399-1"/>
    </source>
</evidence>
<dbReference type="Gene3D" id="3.40.50.9100">
    <property type="entry name" value="Dehydroquinase, class II"/>
    <property type="match status" value="1"/>
</dbReference>
<proteinExistence type="inferred from homology"/>
<dbReference type="GO" id="GO:0003855">
    <property type="term" value="F:3-dehydroquinate dehydratase activity"/>
    <property type="evidence" value="ECO:0007669"/>
    <property type="project" value="UniProtKB-UniRule"/>
</dbReference>
<evidence type="ECO:0000256" key="3">
    <source>
        <dbReference type="ARBA" id="ARBA00011037"/>
    </source>
</evidence>
<dbReference type="PANTHER" id="PTHR21272:SF3">
    <property type="entry name" value="CATABOLIC 3-DEHYDROQUINASE"/>
    <property type="match status" value="1"/>
</dbReference>
<evidence type="ECO:0000256" key="9">
    <source>
        <dbReference type="PIRSR" id="PIRSR001399-2"/>
    </source>
</evidence>
<dbReference type="RefSeq" id="WP_321535187.1">
    <property type="nucleotide sequence ID" value="NZ_JARGDL010000004.1"/>
</dbReference>
<name>A0AAE3NZD9_9BACT</name>
<comment type="function">
    <text evidence="7">Catalyzes a trans-dehydration via an enolate intermediate.</text>
</comment>
<comment type="caution">
    <text evidence="11">The sequence shown here is derived from an EMBL/GenBank/DDBJ whole genome shotgun (WGS) entry which is preliminary data.</text>
</comment>
<reference evidence="11" key="1">
    <citation type="submission" date="2023-03" db="EMBL/GenBank/DDBJ databases">
        <title>Stygiobacter electus gen. nov., sp. nov., facultatively anaerobic thermotolerant bacterium of the class Ignavibacteria from a well of Yessentuki mineral water deposit.</title>
        <authorList>
            <person name="Podosokorskaya O.A."/>
            <person name="Elcheninov A.G."/>
            <person name="Petrova N.F."/>
            <person name="Zavarzina D.G."/>
            <person name="Kublanov I.V."/>
            <person name="Merkel A.Y."/>
        </authorList>
    </citation>
    <scope>NUCLEOTIDE SEQUENCE</scope>
    <source>
        <strain evidence="11">09-Me</strain>
    </source>
</reference>
<feature type="site" description="Transition state stabilizer" evidence="7 10">
    <location>
        <position position="18"/>
    </location>
</feature>
<evidence type="ECO:0000256" key="7">
    <source>
        <dbReference type="HAMAP-Rule" id="MF_00169"/>
    </source>
</evidence>
<feature type="binding site" evidence="7 9">
    <location>
        <position position="85"/>
    </location>
    <ligand>
        <name>substrate</name>
    </ligand>
</feature>
<comment type="catalytic activity">
    <reaction evidence="1 7">
        <text>3-dehydroquinate = 3-dehydroshikimate + H2O</text>
        <dbReference type="Rhea" id="RHEA:21096"/>
        <dbReference type="ChEBI" id="CHEBI:15377"/>
        <dbReference type="ChEBI" id="CHEBI:16630"/>
        <dbReference type="ChEBI" id="CHEBI:32364"/>
        <dbReference type="EC" id="4.2.1.10"/>
    </reaction>
</comment>
<evidence type="ECO:0000256" key="5">
    <source>
        <dbReference type="ARBA" id="ARBA00012060"/>
    </source>
</evidence>
<feature type="active site" description="Proton acceptor" evidence="7 8">
    <location>
        <position position="23"/>
    </location>
</feature>
<feature type="active site" description="Proton donor" evidence="7 8">
    <location>
        <position position="98"/>
    </location>
</feature>
<dbReference type="GO" id="GO:0019631">
    <property type="term" value="P:quinate catabolic process"/>
    <property type="evidence" value="ECO:0007669"/>
    <property type="project" value="TreeGrafter"/>
</dbReference>
<protein>
    <recommendedName>
        <fullName evidence="5 7">3-dehydroquinate dehydratase</fullName>
        <shortName evidence="7">3-dehydroquinase</shortName>
        <ecNumber evidence="5 7">4.2.1.10</ecNumber>
    </recommendedName>
    <alternativeName>
        <fullName evidence="7">Type II DHQase</fullName>
    </alternativeName>
</protein>
<dbReference type="NCBIfam" id="NF003805">
    <property type="entry name" value="PRK05395.1-2"/>
    <property type="match status" value="1"/>
</dbReference>
<dbReference type="EMBL" id="JARGDL010000004">
    <property type="protein sequence ID" value="MDF1611420.1"/>
    <property type="molecule type" value="Genomic_DNA"/>
</dbReference>
<dbReference type="Pfam" id="PF01220">
    <property type="entry name" value="DHquinase_II"/>
    <property type="match status" value="1"/>
</dbReference>
<keyword evidence="7" id="KW-0057">Aromatic amino acid biosynthesis</keyword>
<dbReference type="Proteomes" id="UP001221302">
    <property type="component" value="Unassembled WGS sequence"/>
</dbReference>
<dbReference type="GO" id="GO:0009073">
    <property type="term" value="P:aromatic amino acid family biosynthetic process"/>
    <property type="evidence" value="ECO:0007669"/>
    <property type="project" value="UniProtKB-KW"/>
</dbReference>
<feature type="binding site" evidence="7 9">
    <location>
        <begin position="99"/>
        <end position="100"/>
    </location>
    <ligand>
        <name>substrate</name>
    </ligand>
</feature>
<dbReference type="AlphaFoldDB" id="A0AAE3NZD9"/>
<dbReference type="NCBIfam" id="NF003807">
    <property type="entry name" value="PRK05395.1-4"/>
    <property type="match status" value="1"/>
</dbReference>
<evidence type="ECO:0000256" key="4">
    <source>
        <dbReference type="ARBA" id="ARBA00011193"/>
    </source>
</evidence>
<keyword evidence="6 7" id="KW-0456">Lyase</keyword>
<dbReference type="SUPFAM" id="SSF52304">
    <property type="entry name" value="Type II 3-dehydroquinate dehydratase"/>
    <property type="match status" value="1"/>
</dbReference>
<dbReference type="InterPro" id="IPR001874">
    <property type="entry name" value="DHquinase_II"/>
</dbReference>
<dbReference type="EC" id="4.2.1.10" evidence="5 7"/>
<dbReference type="PANTHER" id="PTHR21272">
    <property type="entry name" value="CATABOLIC 3-DEHYDROQUINASE"/>
    <property type="match status" value="1"/>
</dbReference>
<evidence type="ECO:0000313" key="12">
    <source>
        <dbReference type="Proteomes" id="UP001221302"/>
    </source>
</evidence>
<evidence type="ECO:0000256" key="2">
    <source>
        <dbReference type="ARBA" id="ARBA00004902"/>
    </source>
</evidence>
<feature type="binding site" evidence="7 9">
    <location>
        <position position="109"/>
    </location>
    <ligand>
        <name>substrate</name>
    </ligand>
</feature>